<reference evidence="1" key="2">
    <citation type="submission" date="2015-06" db="UniProtKB">
        <authorList>
            <consortium name="EnsemblMetazoa"/>
        </authorList>
    </citation>
    <scope>IDENTIFICATION</scope>
</reference>
<dbReference type="EMBL" id="CAEY01000646">
    <property type="status" value="NOT_ANNOTATED_CDS"/>
    <property type="molecule type" value="Genomic_DNA"/>
</dbReference>
<dbReference type="EnsemblMetazoa" id="tetur24g02230.1">
    <property type="protein sequence ID" value="tetur24g02230.1"/>
    <property type="gene ID" value="tetur24g02230"/>
</dbReference>
<evidence type="ECO:0000313" key="2">
    <source>
        <dbReference type="Proteomes" id="UP000015104"/>
    </source>
</evidence>
<protein>
    <submittedName>
        <fullName evidence="1">Uncharacterized protein</fullName>
    </submittedName>
</protein>
<organism evidence="1 2">
    <name type="scientific">Tetranychus urticae</name>
    <name type="common">Two-spotted spider mite</name>
    <dbReference type="NCBI Taxonomy" id="32264"/>
    <lineage>
        <taxon>Eukaryota</taxon>
        <taxon>Metazoa</taxon>
        <taxon>Ecdysozoa</taxon>
        <taxon>Arthropoda</taxon>
        <taxon>Chelicerata</taxon>
        <taxon>Arachnida</taxon>
        <taxon>Acari</taxon>
        <taxon>Acariformes</taxon>
        <taxon>Trombidiformes</taxon>
        <taxon>Prostigmata</taxon>
        <taxon>Eleutherengona</taxon>
        <taxon>Raphignathae</taxon>
        <taxon>Tetranychoidea</taxon>
        <taxon>Tetranychidae</taxon>
        <taxon>Tetranychus</taxon>
    </lineage>
</organism>
<reference evidence="2" key="1">
    <citation type="submission" date="2011-08" db="EMBL/GenBank/DDBJ databases">
        <authorList>
            <person name="Rombauts S."/>
        </authorList>
    </citation>
    <scope>NUCLEOTIDE SEQUENCE</scope>
    <source>
        <strain evidence="2">London</strain>
    </source>
</reference>
<evidence type="ECO:0000313" key="1">
    <source>
        <dbReference type="EnsemblMetazoa" id="tetur24g02230.1"/>
    </source>
</evidence>
<name>T1KWN2_TETUR</name>
<sequence length="26" mass="2920">MNLQLFQLGSLGQSQLVQQTAFNLKI</sequence>
<dbReference type="Proteomes" id="UP000015104">
    <property type="component" value="Unassembled WGS sequence"/>
</dbReference>
<accession>T1KWN2</accession>
<keyword evidence="2" id="KW-1185">Reference proteome</keyword>
<dbReference type="AlphaFoldDB" id="T1KWN2"/>
<proteinExistence type="predicted"/>
<dbReference type="HOGENOM" id="CLU_3417529_0_0_1"/>